<evidence type="ECO:0000256" key="9">
    <source>
        <dbReference type="ARBA" id="ARBA00023286"/>
    </source>
</evidence>
<evidence type="ECO:0000256" key="1">
    <source>
        <dbReference type="ARBA" id="ARBA00004141"/>
    </source>
</evidence>
<evidence type="ECO:0000259" key="12">
    <source>
        <dbReference type="Pfam" id="PF00060"/>
    </source>
</evidence>
<evidence type="ECO:0000256" key="5">
    <source>
        <dbReference type="ARBA" id="ARBA00023065"/>
    </source>
</evidence>
<accession>A0ABN7E9F9</accession>
<protein>
    <recommendedName>
        <fullName evidence="12">Ionotropic glutamate receptor C-terminal domain-containing protein</fullName>
    </recommendedName>
</protein>
<dbReference type="InterPro" id="IPR015683">
    <property type="entry name" value="Ionotropic_Glu_rcpt"/>
</dbReference>
<keyword evidence="10" id="KW-0407">Ion channel</keyword>
<dbReference type="SUPFAM" id="SSF53850">
    <property type="entry name" value="Periplasmic binding protein-like II"/>
    <property type="match status" value="1"/>
</dbReference>
<comment type="caution">
    <text evidence="13">The sequence shown here is derived from an EMBL/GenBank/DDBJ whole genome shotgun (WGS) entry which is preliminary data.</text>
</comment>
<keyword evidence="7" id="KW-0675">Receptor</keyword>
<evidence type="ECO:0000256" key="2">
    <source>
        <dbReference type="ARBA" id="ARBA00022448"/>
    </source>
</evidence>
<keyword evidence="4 11" id="KW-1133">Transmembrane helix</keyword>
<dbReference type="EMBL" id="CACRZD030000115">
    <property type="protein sequence ID" value="CAA6674493.1"/>
    <property type="molecule type" value="Genomic_DNA"/>
</dbReference>
<dbReference type="Proteomes" id="UP001189122">
    <property type="component" value="Unassembled WGS sequence"/>
</dbReference>
<keyword evidence="5" id="KW-0406">Ion transport</keyword>
<feature type="transmembrane region" description="Helical" evidence="11">
    <location>
        <begin position="28"/>
        <end position="50"/>
    </location>
</feature>
<dbReference type="Pfam" id="PF00060">
    <property type="entry name" value="Lig_chan"/>
    <property type="match status" value="1"/>
</dbReference>
<dbReference type="Gene3D" id="1.10.287.70">
    <property type="match status" value="1"/>
</dbReference>
<evidence type="ECO:0000256" key="8">
    <source>
        <dbReference type="ARBA" id="ARBA00023180"/>
    </source>
</evidence>
<gene>
    <name evidence="13" type="ORF">SI7747_UN020851</name>
</gene>
<evidence type="ECO:0000256" key="10">
    <source>
        <dbReference type="ARBA" id="ARBA00023303"/>
    </source>
</evidence>
<evidence type="ECO:0000256" key="6">
    <source>
        <dbReference type="ARBA" id="ARBA00023136"/>
    </source>
</evidence>
<reference evidence="14" key="1">
    <citation type="journal article" date="2020" name="Sci. Rep.">
        <title>Chromosome-scale genome assembly for the duckweed Spirodela intermedia, integrating cytogenetic maps, PacBio and Oxford Nanopore libraries.</title>
        <authorList>
            <person name="Hoang P.T.N."/>
            <person name="Fiebig A."/>
            <person name="Novak P."/>
            <person name="Macas J."/>
            <person name="Cao H.X."/>
            <person name="Stepanenko A."/>
            <person name="Chen G."/>
            <person name="Borisjuk N."/>
            <person name="Scholz U."/>
            <person name="Schubert I."/>
        </authorList>
    </citation>
    <scope>NUCLEOTIDE SEQUENCE [LARGE SCALE GENOMIC DNA]</scope>
</reference>
<feature type="domain" description="Ionotropic glutamate receptor C-terminal" evidence="12">
    <location>
        <begin position="16"/>
        <end position="174"/>
    </location>
</feature>
<comment type="subcellular location">
    <subcellularLocation>
        <location evidence="1">Membrane</location>
        <topology evidence="1">Multi-pass membrane protein</topology>
    </subcellularLocation>
</comment>
<keyword evidence="6 11" id="KW-0472">Membrane</keyword>
<name>A0ABN7E9F9_SPIIN</name>
<dbReference type="InterPro" id="IPR001320">
    <property type="entry name" value="Iontro_rcpt_C"/>
</dbReference>
<evidence type="ECO:0000256" key="11">
    <source>
        <dbReference type="SAM" id="Phobius"/>
    </source>
</evidence>
<evidence type="ECO:0000256" key="4">
    <source>
        <dbReference type="ARBA" id="ARBA00022989"/>
    </source>
</evidence>
<dbReference type="PANTHER" id="PTHR18966">
    <property type="entry name" value="IONOTROPIC GLUTAMATE RECEPTOR"/>
    <property type="match status" value="1"/>
</dbReference>
<evidence type="ECO:0000313" key="14">
    <source>
        <dbReference type="Proteomes" id="UP001189122"/>
    </source>
</evidence>
<evidence type="ECO:0000256" key="3">
    <source>
        <dbReference type="ARBA" id="ARBA00022692"/>
    </source>
</evidence>
<keyword evidence="8" id="KW-0325">Glycoprotein</keyword>
<feature type="transmembrane region" description="Helical" evidence="11">
    <location>
        <begin position="169"/>
        <end position="189"/>
    </location>
</feature>
<evidence type="ECO:0000313" key="13">
    <source>
        <dbReference type="EMBL" id="CAA6674493.1"/>
    </source>
</evidence>
<keyword evidence="2" id="KW-0813">Transport</keyword>
<keyword evidence="9" id="KW-1071">Ligand-gated ion channel</keyword>
<sequence length="294" mass="32801">MVTRLSAAFPSVHLPGERLRSNLSRLVVTVWVFVVLIFVSTYTASLASMLTAQRLQPSTLEGLFGQLNFDPSKLRAYGSPEEYEDALSKEGRNGGVSAIFDEMPYLRIFLVFSKGSGLAADASRAILEATESGLMAQLEKKWFGDEISCRLKNSVAEFHRLSFKSFSGLFIVSGAVSAAAVLVFLGRYVCRNWDELRTLSSGRPFPKRVVAWARHYVRMEPTSVSGVDESAALGRSGAAWRRREEAAYPRRPLQPPGSCIFDIVIVYNLNILRKNFLTFLNDNLIIDIMRSFIL</sequence>
<proteinExistence type="predicted"/>
<evidence type="ECO:0000256" key="7">
    <source>
        <dbReference type="ARBA" id="ARBA00023170"/>
    </source>
</evidence>
<keyword evidence="14" id="KW-1185">Reference proteome</keyword>
<organism evidence="13 14">
    <name type="scientific">Spirodela intermedia</name>
    <name type="common">Intermediate duckweed</name>
    <dbReference type="NCBI Taxonomy" id="51605"/>
    <lineage>
        <taxon>Eukaryota</taxon>
        <taxon>Viridiplantae</taxon>
        <taxon>Streptophyta</taxon>
        <taxon>Embryophyta</taxon>
        <taxon>Tracheophyta</taxon>
        <taxon>Spermatophyta</taxon>
        <taxon>Magnoliopsida</taxon>
        <taxon>Liliopsida</taxon>
        <taxon>Araceae</taxon>
        <taxon>Lemnoideae</taxon>
        <taxon>Spirodela</taxon>
    </lineage>
</organism>
<keyword evidence="3 11" id="KW-0812">Transmembrane</keyword>